<dbReference type="EMBL" id="JARKIK010000020">
    <property type="protein sequence ID" value="KAK8745237.1"/>
    <property type="molecule type" value="Genomic_DNA"/>
</dbReference>
<sequence>MAFPQNLKVEPIVVQEKDYGSEVGLLRRAPATSLQHPLEASERSYHKRQEQLRLTSANKVFGIGFALHLRHERSAAACPEIGHLGFLPKSDAHFQALTGRDLDLDFTDTLGLEPEVSCNPHLYMEKMQQCSRFGI</sequence>
<protein>
    <recommendedName>
        <fullName evidence="5">Proteasome maturation protein</fullName>
    </recommendedName>
</protein>
<name>A0AAW0XN04_CHEQU</name>
<dbReference type="InterPro" id="IPR008012">
    <property type="entry name" value="Ump1"/>
</dbReference>
<evidence type="ECO:0000256" key="1">
    <source>
        <dbReference type="ARBA" id="ARBA00023186"/>
    </source>
</evidence>
<comment type="caution">
    <text evidence="3">The sequence shown here is derived from an EMBL/GenBank/DDBJ whole genome shotgun (WGS) entry which is preliminary data.</text>
</comment>
<dbReference type="Proteomes" id="UP001445076">
    <property type="component" value="Unassembled WGS sequence"/>
</dbReference>
<keyword evidence="1" id="KW-0143">Chaperone</keyword>
<gene>
    <name evidence="3" type="ORF">OTU49_000529</name>
</gene>
<dbReference type="AlphaFoldDB" id="A0AAW0XN04"/>
<dbReference type="Pfam" id="PF05348">
    <property type="entry name" value="UMP1"/>
    <property type="match status" value="1"/>
</dbReference>
<organism evidence="3 4">
    <name type="scientific">Cherax quadricarinatus</name>
    <name type="common">Australian red claw crayfish</name>
    <dbReference type="NCBI Taxonomy" id="27406"/>
    <lineage>
        <taxon>Eukaryota</taxon>
        <taxon>Metazoa</taxon>
        <taxon>Ecdysozoa</taxon>
        <taxon>Arthropoda</taxon>
        <taxon>Crustacea</taxon>
        <taxon>Multicrustacea</taxon>
        <taxon>Malacostraca</taxon>
        <taxon>Eumalacostraca</taxon>
        <taxon>Eucarida</taxon>
        <taxon>Decapoda</taxon>
        <taxon>Pleocyemata</taxon>
        <taxon>Astacidea</taxon>
        <taxon>Parastacoidea</taxon>
        <taxon>Parastacidae</taxon>
        <taxon>Cherax</taxon>
    </lineage>
</organism>
<dbReference type="GO" id="GO:0005737">
    <property type="term" value="C:cytoplasm"/>
    <property type="evidence" value="ECO:0007669"/>
    <property type="project" value="TreeGrafter"/>
</dbReference>
<evidence type="ECO:0000313" key="3">
    <source>
        <dbReference type="EMBL" id="KAK8745237.1"/>
    </source>
</evidence>
<dbReference type="GO" id="GO:0043248">
    <property type="term" value="P:proteasome assembly"/>
    <property type="evidence" value="ECO:0007669"/>
    <property type="project" value="InterPro"/>
</dbReference>
<reference evidence="3 4" key="1">
    <citation type="journal article" date="2024" name="BMC Genomics">
        <title>Genome assembly of redclaw crayfish (Cherax quadricarinatus) provides insights into its immune adaptation and hypoxia tolerance.</title>
        <authorList>
            <person name="Liu Z."/>
            <person name="Zheng J."/>
            <person name="Li H."/>
            <person name="Fang K."/>
            <person name="Wang S."/>
            <person name="He J."/>
            <person name="Zhou D."/>
            <person name="Weng S."/>
            <person name="Chi M."/>
            <person name="Gu Z."/>
            <person name="He J."/>
            <person name="Li F."/>
            <person name="Wang M."/>
        </authorList>
    </citation>
    <scope>NUCLEOTIDE SEQUENCE [LARGE SCALE GENOMIC DNA]</scope>
    <source>
        <strain evidence="3">ZL_2023a</strain>
    </source>
</reference>
<accession>A0AAW0XN04</accession>
<evidence type="ECO:0000313" key="4">
    <source>
        <dbReference type="Proteomes" id="UP001445076"/>
    </source>
</evidence>
<dbReference type="GO" id="GO:0005634">
    <property type="term" value="C:nucleus"/>
    <property type="evidence" value="ECO:0007669"/>
    <property type="project" value="TreeGrafter"/>
</dbReference>
<dbReference type="PANTHER" id="PTHR12828:SF3">
    <property type="entry name" value="PROTEASOME MATURATION PROTEIN"/>
    <property type="match status" value="1"/>
</dbReference>
<dbReference type="PANTHER" id="PTHR12828">
    <property type="entry name" value="PROTEASOME MATURATION PROTEIN UMP1"/>
    <property type="match status" value="1"/>
</dbReference>
<proteinExistence type="inferred from homology"/>
<evidence type="ECO:0008006" key="5">
    <source>
        <dbReference type="Google" id="ProtNLM"/>
    </source>
</evidence>
<comment type="similarity">
    <text evidence="2">Belongs to the POMP/UMP1 family.</text>
</comment>
<keyword evidence="4" id="KW-1185">Reference proteome</keyword>
<evidence type="ECO:0000256" key="2">
    <source>
        <dbReference type="ARBA" id="ARBA00043974"/>
    </source>
</evidence>